<reference evidence="1 2" key="1">
    <citation type="submission" date="2018-09" db="EMBL/GenBank/DDBJ databases">
        <title>Paenibacillus aracenensis nov. sp. isolated from a cave in southern Spain.</title>
        <authorList>
            <person name="Jurado V."/>
            <person name="Gutierrez-Patricio S."/>
            <person name="Gonzalez-Pimentel J.L."/>
            <person name="Miller A.Z."/>
            <person name="Laiz L."/>
            <person name="Saiz-Jimenez C."/>
        </authorList>
    </citation>
    <scope>NUCLEOTIDE SEQUENCE [LARGE SCALE GENOMIC DNA]</scope>
    <source>
        <strain evidence="1 2">JCM 19203</strain>
    </source>
</reference>
<proteinExistence type="predicted"/>
<keyword evidence="2" id="KW-1185">Reference proteome</keyword>
<comment type="caution">
    <text evidence="1">The sequence shown here is derived from an EMBL/GenBank/DDBJ whole genome shotgun (WGS) entry which is preliminary data.</text>
</comment>
<dbReference type="RefSeq" id="WP_120109959.1">
    <property type="nucleotide sequence ID" value="NZ_QXQB01000002.1"/>
</dbReference>
<organism evidence="1 2">
    <name type="scientific">Paenibacillus pinisoli</name>
    <dbReference type="NCBI Taxonomy" id="1276110"/>
    <lineage>
        <taxon>Bacteria</taxon>
        <taxon>Bacillati</taxon>
        <taxon>Bacillota</taxon>
        <taxon>Bacilli</taxon>
        <taxon>Bacillales</taxon>
        <taxon>Paenibacillaceae</taxon>
        <taxon>Paenibacillus</taxon>
    </lineage>
</organism>
<dbReference type="EMBL" id="QXQB01000002">
    <property type="protein sequence ID" value="RJX40028.1"/>
    <property type="molecule type" value="Genomic_DNA"/>
</dbReference>
<evidence type="ECO:0000313" key="2">
    <source>
        <dbReference type="Proteomes" id="UP000267798"/>
    </source>
</evidence>
<dbReference type="Proteomes" id="UP000267798">
    <property type="component" value="Unassembled WGS sequence"/>
</dbReference>
<evidence type="ECO:0000313" key="1">
    <source>
        <dbReference type="EMBL" id="RJX40028.1"/>
    </source>
</evidence>
<accession>A0A3A6PL39</accession>
<dbReference type="OrthoDB" id="2475162at2"/>
<gene>
    <name evidence="1" type="ORF">D3P09_11680</name>
</gene>
<dbReference type="AlphaFoldDB" id="A0A3A6PL39"/>
<name>A0A3A6PL39_9BACL</name>
<sequence>MRQAVFYEQDADTGQPIPIWLMIENTEALDWDSTLYIRLDAPFEQYLFNDSDMESMALSVPDHVYVRNMEDPSVFGIHLPALRAYVRRIAAMADQPFSLQDLSRLMLRISDIEDTLQFEVRSRVQWDQLSY</sequence>
<protein>
    <submittedName>
        <fullName evidence="1">Uncharacterized protein</fullName>
    </submittedName>
</protein>